<dbReference type="EMBL" id="JAPEIS010000001">
    <property type="protein sequence ID" value="KAJ8071706.1"/>
    <property type="molecule type" value="Genomic_DNA"/>
</dbReference>
<comment type="caution">
    <text evidence="2">The sequence shown here is derived from an EMBL/GenBank/DDBJ whole genome shotgun (WGS) entry which is preliminary data.</text>
</comment>
<evidence type="ECO:0000313" key="3">
    <source>
        <dbReference type="Proteomes" id="UP001152300"/>
    </source>
</evidence>
<keyword evidence="1" id="KW-0175">Coiled coil</keyword>
<accession>A0A9X0AZB4</accession>
<organism evidence="2 3">
    <name type="scientific">Sclerotinia nivalis</name>
    <dbReference type="NCBI Taxonomy" id="352851"/>
    <lineage>
        <taxon>Eukaryota</taxon>
        <taxon>Fungi</taxon>
        <taxon>Dikarya</taxon>
        <taxon>Ascomycota</taxon>
        <taxon>Pezizomycotina</taxon>
        <taxon>Leotiomycetes</taxon>
        <taxon>Helotiales</taxon>
        <taxon>Sclerotiniaceae</taxon>
        <taxon>Sclerotinia</taxon>
    </lineage>
</organism>
<protein>
    <submittedName>
        <fullName evidence="2">Uncharacterized protein</fullName>
    </submittedName>
</protein>
<dbReference type="AlphaFoldDB" id="A0A9X0AZB4"/>
<dbReference type="Proteomes" id="UP001152300">
    <property type="component" value="Unassembled WGS sequence"/>
</dbReference>
<reference evidence="2" key="1">
    <citation type="submission" date="2022-11" db="EMBL/GenBank/DDBJ databases">
        <title>Genome Resource of Sclerotinia nivalis Strain SnTB1, a Plant Pathogen Isolated from American Ginseng.</title>
        <authorList>
            <person name="Fan S."/>
        </authorList>
    </citation>
    <scope>NUCLEOTIDE SEQUENCE</scope>
    <source>
        <strain evidence="2">SnTB1</strain>
    </source>
</reference>
<name>A0A9X0AZB4_9HELO</name>
<sequence>MRDDPEGFATQLLEAAEILPPPALVEQALVILEAAKVDISELNESVRELATSRFLEAERSKAQQRVRPQPQLQPIQDFSALNSELRQQLATVNLRLTKLRRSKFMNEQELKTKIDGIEEVKSSQVLKIAHLDGQIETQSSTIDSNNTEIQRLNDQVSFLSDSLTAEQKAHTKTNGLLGDMKWQRDDWAKATGEFIDKLAALQSTNEALQQNLSQLTRENTSLKRMAKKSSTEIQHIKTLNVNKDNEIRLLNVEKEALRNEIAKYLDARVEGMSESRGASAESHNEGISDLESRNIRLLREGNFSFTRGTEEGTTIWSSRLCKPEETESL</sequence>
<evidence type="ECO:0000313" key="2">
    <source>
        <dbReference type="EMBL" id="KAJ8071706.1"/>
    </source>
</evidence>
<evidence type="ECO:0000256" key="1">
    <source>
        <dbReference type="SAM" id="Coils"/>
    </source>
</evidence>
<gene>
    <name evidence="2" type="ORF">OCU04_002022</name>
</gene>
<keyword evidence="3" id="KW-1185">Reference proteome</keyword>
<proteinExistence type="predicted"/>
<feature type="coiled-coil region" evidence="1">
    <location>
        <begin position="198"/>
        <end position="267"/>
    </location>
</feature>